<evidence type="ECO:0000256" key="7">
    <source>
        <dbReference type="SAM" id="Phobius"/>
    </source>
</evidence>
<dbReference type="PANTHER" id="PTHR47049:SF7">
    <property type="entry name" value="PIEZO-TYPE MECHANOSENSITIVE ION CHANNEL COMPONENT 2 ISOFORM X1"/>
    <property type="match status" value="1"/>
</dbReference>
<feature type="compositionally biased region" description="Basic and acidic residues" evidence="6">
    <location>
        <begin position="172"/>
        <end position="189"/>
    </location>
</feature>
<dbReference type="InterPro" id="IPR031334">
    <property type="entry name" value="Piezo_cap_dom"/>
</dbReference>
<keyword evidence="7" id="KW-1133">Transmembrane helix</keyword>
<feature type="transmembrane region" description="Helical" evidence="7">
    <location>
        <begin position="1066"/>
        <end position="1097"/>
    </location>
</feature>
<feature type="compositionally biased region" description="Basic and acidic residues" evidence="6">
    <location>
        <begin position="1800"/>
        <end position="1810"/>
    </location>
</feature>
<dbReference type="InterPro" id="IPR056769">
    <property type="entry name" value="Piezo_TM1-24"/>
</dbReference>
<feature type="region of interest" description="Disordered" evidence="6">
    <location>
        <begin position="510"/>
        <end position="537"/>
    </location>
</feature>
<keyword evidence="4" id="KW-0406">Ion transport</keyword>
<comment type="subcellular location">
    <subcellularLocation>
        <location evidence="1">Cell membrane</location>
        <topology evidence="1">Multi-pass membrane protein</topology>
    </subcellularLocation>
</comment>
<keyword evidence="7" id="KW-0812">Transmembrane</keyword>
<feature type="domain" description="Piezo THU9 and anchor" evidence="11">
    <location>
        <begin position="1355"/>
        <end position="1590"/>
    </location>
</feature>
<proteinExistence type="predicted"/>
<dbReference type="Pfam" id="PF12166">
    <property type="entry name" value="Piezo_cap"/>
    <property type="match status" value="1"/>
</dbReference>
<feature type="region of interest" description="Disordered" evidence="6">
    <location>
        <begin position="1"/>
        <end position="23"/>
    </location>
</feature>
<feature type="non-terminal residue" evidence="12">
    <location>
        <position position="1"/>
    </location>
</feature>
<feature type="compositionally biased region" description="Pro residues" evidence="6">
    <location>
        <begin position="605"/>
        <end position="621"/>
    </location>
</feature>
<evidence type="ECO:0000256" key="6">
    <source>
        <dbReference type="SAM" id="MobiDB-lite"/>
    </source>
</evidence>
<dbReference type="Pfam" id="PF24871">
    <property type="entry name" value="Piezo_TM1-24"/>
    <property type="match status" value="3"/>
</dbReference>
<evidence type="ECO:0000259" key="11">
    <source>
        <dbReference type="Pfam" id="PF24874"/>
    </source>
</evidence>
<feature type="region of interest" description="Disordered" evidence="6">
    <location>
        <begin position="1754"/>
        <end position="1857"/>
    </location>
</feature>
<gene>
    <name evidence="12" type="ORF">EI555_013068</name>
</gene>
<name>A0A4V5P7S4_MONMO</name>
<organism evidence="12 13">
    <name type="scientific">Monodon monoceros</name>
    <name type="common">Narwhal</name>
    <name type="synonym">Ceratodon monodon</name>
    <dbReference type="NCBI Taxonomy" id="40151"/>
    <lineage>
        <taxon>Eukaryota</taxon>
        <taxon>Metazoa</taxon>
        <taxon>Chordata</taxon>
        <taxon>Craniata</taxon>
        <taxon>Vertebrata</taxon>
        <taxon>Euteleostomi</taxon>
        <taxon>Mammalia</taxon>
        <taxon>Eutheria</taxon>
        <taxon>Laurasiatheria</taxon>
        <taxon>Artiodactyla</taxon>
        <taxon>Whippomorpha</taxon>
        <taxon>Cetacea</taxon>
        <taxon>Odontoceti</taxon>
        <taxon>Monodontidae</taxon>
        <taxon>Monodon</taxon>
    </lineage>
</organism>
<dbReference type="EMBL" id="RWIC01000714">
    <property type="protein sequence ID" value="TKC40730.1"/>
    <property type="molecule type" value="Genomic_DNA"/>
</dbReference>
<evidence type="ECO:0000259" key="9">
    <source>
        <dbReference type="Pfam" id="PF15917"/>
    </source>
</evidence>
<feature type="transmembrane region" description="Helical" evidence="7">
    <location>
        <begin position="1356"/>
        <end position="1378"/>
    </location>
</feature>
<reference evidence="13" key="1">
    <citation type="journal article" date="2019" name="IScience">
        <title>Narwhal Genome Reveals Long-Term Low Genetic Diversity despite Current Large Abundance Size.</title>
        <authorList>
            <person name="Westbury M.V."/>
            <person name="Petersen B."/>
            <person name="Garde E."/>
            <person name="Heide-Jorgensen M.P."/>
            <person name="Lorenzen E.D."/>
        </authorList>
    </citation>
    <scope>NUCLEOTIDE SEQUENCE [LARGE SCALE GENOMIC DNA]</scope>
</reference>
<evidence type="ECO:0000256" key="2">
    <source>
        <dbReference type="ARBA" id="ARBA00022448"/>
    </source>
</evidence>
<evidence type="ECO:0000313" key="12">
    <source>
        <dbReference type="EMBL" id="TKC40730.1"/>
    </source>
</evidence>
<keyword evidence="5" id="KW-0407">Ion channel</keyword>
<evidence type="ECO:0000256" key="4">
    <source>
        <dbReference type="ARBA" id="ARBA00023065"/>
    </source>
</evidence>
<feature type="domain" description="Piezo non-specific cation channel cap" evidence="8">
    <location>
        <begin position="1938"/>
        <end position="2057"/>
    </location>
</feature>
<feature type="domain" description="Piezo TM1-24" evidence="10">
    <location>
        <begin position="121"/>
        <end position="351"/>
    </location>
</feature>
<feature type="transmembrane region" description="Helical" evidence="7">
    <location>
        <begin position="927"/>
        <end position="944"/>
    </location>
</feature>
<comment type="caution">
    <text evidence="12">The sequence shown here is derived from an EMBL/GenBank/DDBJ whole genome shotgun (WGS) entry which is preliminary data.</text>
</comment>
<dbReference type="GO" id="GO:0005886">
    <property type="term" value="C:plasma membrane"/>
    <property type="evidence" value="ECO:0007669"/>
    <property type="project" value="UniProtKB-SubCell"/>
</dbReference>
<feature type="region of interest" description="Disordered" evidence="6">
    <location>
        <begin position="157"/>
        <end position="212"/>
    </location>
</feature>
<feature type="region of interest" description="Disordered" evidence="6">
    <location>
        <begin position="585"/>
        <end position="623"/>
    </location>
</feature>
<dbReference type="PANTHER" id="PTHR47049">
    <property type="entry name" value="PIEZO-TYPE MECHANOSENSITIVE ION CHANNEL HOMOLOG"/>
    <property type="match status" value="1"/>
</dbReference>
<evidence type="ECO:0000313" key="13">
    <source>
        <dbReference type="Proteomes" id="UP000308365"/>
    </source>
</evidence>
<sequence length="2057" mass="226455">VGQSGGQRGEGRRIHSFHGTCPEEDRQVALQRKGRRPGGPQAVASDVTSLLIFRVLFTCSQVQWLLSGLPGVSASELAALSTFGQFHERKHQALPASRVGHRHPLLPAAGGPAGRLSLWTTRRFSQVDATDTVCLMAPYIWMAPVGLVTSRLGHELAESPGTTAPSPFDTMGHAEDETRGEGDSMKDHESDFEDDMPSSCSEVSDEKTREAEGTSKDLVLKVTAFTSGLKAILEPFLPTSWKALMTLLLGTAGCFQSWLLRRRVSEHWLGLRAGRGCPSHGTVASSTLCVFTAIFTIGHLGVLCLYQLPFVQDLVPPDNIYTRLLGMIALIKTNHTAFWKFHLHPSLDWPEIKREEREVLPTRSPSKGEAQELRSVPCTSGSEEEQAWSLSYASWLGFVLLLWACVTWRSRSHHHLALRSSPFLVGYTSPLVLLSFVLGLRASQEELFPGVPGWLLTDLDLKPYLQPCLHLGAKRSLACRLCQLLSEGNSGETPKKRTLWLLPQKSAPSLGAGEELGEGKRARTGGPGPGCPPRASRLHRALQRPGGHSGLHPQGSPSQLPDLHLRQHVIRPQLRRQSGVIQGRLRPPLPVLGGLGPGGPRWDPKPPAPVPCPHPPAPPQAGPTSCLLTPGPAWWPCLSSCCWIFQGNPEERLHDVGLEPFHAAELFAEILLPAALLLACILQCHYFNEDFLKPTSLYNSPVKWKGTSDRLRPGGEEETAQNFANKASGSNWKAEKSGRLGRKASARWRYRFPRSPACRCSGLLSREETSDWDSAVDELTAGFPKLLEMVNGTQGFVWRVLEIDIVKPVAPVVARLTPQECVQEARAALALVTLEVTVSLHQRFHRLRDGLPEPLTSAASDTTAREHLDSGPRSALQLFVNFGFCKGVTAIPAPEVHLFAGIVCITRPALQLSFVAALHAVGQCMDFYALVHVIWLIYLLNLHGEQQSLRSRLRVLAHPHTPLTPQPCPAPVPAPQSGESTRVCPLQMEPGWAVVSRKDPQHHEADPIKSAVREFHWDSGSLTTCGLDLRFEWLTSCSSLWSPCSDKRLWTRTQHQVKVAVFRYHFWFVLCLVFMAGTTRIHILRAGYLVAFGYFMLQGSHLLLQPVMITLRPRDCLVAYSALVVAVKTFLSVGACVYLEALLISHCWLVHSFGLDCTVPGYQLAVPKDEACEPPEKEAGVLWDAMCLTFLLIQRQIFLSYYHLYVVLLDDVTVALCALSGDSTPVSEALRGGAPRLVWTVVAGRGVQGFTTCVQNSRRGLGAPVLCDLLQPLALFLHRSTVKSPSPLPLLSPSGPALRSLLPGTVLAFPGNLLPLFLPGTYSLLPTEGWTGTIYHSINRFFSNLYRPPASRVRNVYTLTFLVEMLNLAVVLFGYWAFGKDSAADLVESLLEETAPKAFLAMGLIQFGTMLGDRALYPRKALLGKCAFQVLGVLRAHFWPFFILPGVTKRRFNLNHVAQIWYLVKCIYFGPSAYQIRCDYPNQILGNFLTKHFNLINLILFRGFRLVPFLLGLSVVIDWVWTDTALILSNWICLEDVYANIFIMKSCQESEKKYPRPPGRQQKKAMKYRVGCIAMFALVFLMWFPLVLMALLKTVGGVTNQPLDVSVKIAINSYKTLFSMSAQQLMESDQRTSLSPRSEVKLWGISPADQTAMVQGLTNATAIYITTSWTVQRRKRRLPRGGPSRLVPRIAGRRECRALAFHAVFLARAQKWGPSAVTTLLVQGGRAPPVVITPGNPDFGDLLYLHLEHPFPPHLQTGKPRLGGRLGPLGAGGSPPPASHRPALAPQLEAGPPRLQAGKDPTRGAHRTTERPTSWKLIRARPALTSLPPASDDAAGADRGGRLGKGPPGGGPLNKAGKRGAFWVQGQAAPEWRLHCVWGEPESVRGFVSLNVHLGPIRGKFPDPVTLGDTGSSRACRRPQGLMLCLLHSPLPQVLGRDRLAFFRKATVRLQQLRPAEALTASPAAEWRGVQEWRPGCDQSRGCGQDMELVIFHDKVSPRSLDFLAGYGLYVSVVMVAAKFIHEHFPGIARSIMYDQLPDVVRVLGLCAAVFPVRELG</sequence>
<dbReference type="InterPro" id="IPR027272">
    <property type="entry name" value="Piezo"/>
</dbReference>
<evidence type="ECO:0000256" key="3">
    <source>
        <dbReference type="ARBA" id="ARBA00022475"/>
    </source>
</evidence>
<protein>
    <submittedName>
        <fullName evidence="12">Uncharacterized protein</fullName>
    </submittedName>
</protein>
<evidence type="ECO:0000259" key="10">
    <source>
        <dbReference type="Pfam" id="PF24871"/>
    </source>
</evidence>
<feature type="transmembrane region" description="Helical" evidence="7">
    <location>
        <begin position="1117"/>
        <end position="1139"/>
    </location>
</feature>
<feature type="domain" description="Piezo TM25-28" evidence="9">
    <location>
        <begin position="1057"/>
        <end position="1208"/>
    </location>
</feature>
<evidence type="ECO:0000256" key="5">
    <source>
        <dbReference type="ARBA" id="ARBA00023303"/>
    </source>
</evidence>
<evidence type="ECO:0000256" key="1">
    <source>
        <dbReference type="ARBA" id="ARBA00004651"/>
    </source>
</evidence>
<dbReference type="Proteomes" id="UP000308365">
    <property type="component" value="Unassembled WGS sequence"/>
</dbReference>
<feature type="compositionally biased region" description="Gly residues" evidence="6">
    <location>
        <begin position="1764"/>
        <end position="1773"/>
    </location>
</feature>
<feature type="domain" description="Piezo TM1-24" evidence="10">
    <location>
        <begin position="649"/>
        <end position="693"/>
    </location>
</feature>
<dbReference type="GO" id="GO:0008381">
    <property type="term" value="F:mechanosensitive monoatomic ion channel activity"/>
    <property type="evidence" value="ECO:0007669"/>
    <property type="project" value="InterPro"/>
</dbReference>
<evidence type="ECO:0000259" key="8">
    <source>
        <dbReference type="Pfam" id="PF12166"/>
    </source>
</evidence>
<keyword evidence="3" id="KW-1003">Cell membrane</keyword>
<accession>A0A4V5P7S4</accession>
<dbReference type="Pfam" id="PF15917">
    <property type="entry name" value="Piezo_TM25-28"/>
    <property type="match status" value="1"/>
</dbReference>
<dbReference type="Pfam" id="PF24874">
    <property type="entry name" value="Piezo_THU9_anchor"/>
    <property type="match status" value="1"/>
</dbReference>
<feature type="compositionally biased region" description="Gly residues" evidence="6">
    <location>
        <begin position="1843"/>
        <end position="1852"/>
    </location>
</feature>
<keyword evidence="2" id="KW-0813">Transport</keyword>
<feature type="domain" description="Piezo TM1-24" evidence="10">
    <location>
        <begin position="387"/>
        <end position="482"/>
    </location>
</feature>
<dbReference type="InterPro" id="IPR056770">
    <property type="entry name" value="Piezo_THU9_anchor"/>
</dbReference>
<feature type="transmembrane region" description="Helical" evidence="7">
    <location>
        <begin position="1568"/>
        <end position="1592"/>
    </location>
</feature>
<dbReference type="InterPro" id="IPR031805">
    <property type="entry name" value="Piezo_TM25-28"/>
</dbReference>
<keyword evidence="7" id="KW-0472">Membrane</keyword>